<evidence type="ECO:0000256" key="4">
    <source>
        <dbReference type="RuleBase" id="RU003737"/>
    </source>
</evidence>
<evidence type="ECO:0000259" key="6">
    <source>
        <dbReference type="Pfam" id="PF02784"/>
    </source>
</evidence>
<dbReference type="PRINTS" id="PR01179">
    <property type="entry name" value="ODADCRBXLASE"/>
</dbReference>
<dbReference type="InterPro" id="IPR000183">
    <property type="entry name" value="Orn/DAP/Arg_de-COase"/>
</dbReference>
<dbReference type="InterPro" id="IPR022644">
    <property type="entry name" value="De-COase2_N"/>
</dbReference>
<dbReference type="PRINTS" id="PR01182">
    <property type="entry name" value="ORNDCRBXLASE"/>
</dbReference>
<evidence type="ECO:0000256" key="3">
    <source>
        <dbReference type="ARBA" id="ARBA00023239"/>
    </source>
</evidence>
<dbReference type="PANTHER" id="PTHR43727:SF2">
    <property type="entry name" value="GROUP IV DECARBOXYLASE"/>
    <property type="match status" value="1"/>
</dbReference>
<name>A0ABQ6GPM3_9GAMM</name>
<evidence type="ECO:0000313" key="7">
    <source>
        <dbReference type="EMBL" id="GLX77940.1"/>
    </source>
</evidence>
<dbReference type="SUPFAM" id="SSF50621">
    <property type="entry name" value="Alanine racemase C-terminal domain-like"/>
    <property type="match status" value="1"/>
</dbReference>
<feature type="domain" description="Orn/DAP/Arg decarboxylase 2 N-terminal" evidence="6">
    <location>
        <begin position="44"/>
        <end position="280"/>
    </location>
</feature>
<evidence type="ECO:0000256" key="1">
    <source>
        <dbReference type="ARBA" id="ARBA00001933"/>
    </source>
</evidence>
<keyword evidence="2" id="KW-0663">Pyridoxal phosphate</keyword>
<dbReference type="Gene3D" id="2.40.37.10">
    <property type="entry name" value="Lyase, Ornithine Decarboxylase, Chain A, domain 1"/>
    <property type="match status" value="1"/>
</dbReference>
<dbReference type="InterPro" id="IPR002433">
    <property type="entry name" value="Orn_de-COase"/>
</dbReference>
<evidence type="ECO:0000259" key="5">
    <source>
        <dbReference type="Pfam" id="PF00278"/>
    </source>
</evidence>
<dbReference type="SUPFAM" id="SSF51419">
    <property type="entry name" value="PLP-binding barrel"/>
    <property type="match status" value="1"/>
</dbReference>
<comment type="cofactor">
    <cofactor evidence="1">
        <name>pyridoxal 5'-phosphate</name>
        <dbReference type="ChEBI" id="CHEBI:597326"/>
    </cofactor>
</comment>
<protein>
    <submittedName>
        <fullName evidence="7">Diaminopimelate decarboxylase</fullName>
    </submittedName>
</protein>
<sequence length="410" mass="45951">MSAHPHWLAKPLAASLQQQFADDIEYQVANGCFVYDLEQLQQHLAKLQQQDVIKLWFAVKANPLSRIIQTLDQAGFNFDVASTGELSQVLAQGILPERVLNTGPAKSQRQIHAFIKQGVRVFVAESINQLKWINQAAAIEQVTPQVLLRVQLQWPEGEKNPLGGNALTPFGLSVAEWQHVQVSDFLAIDLCGLHIFQWGNMLSNEKMYQLWQQMVPPLCQLAESIGMQLRILDLGGGLGIDYLQQGQQLSWPKIIEDLAKIKSEAGVEELWLELGRYAVAECGYYLTPVVDRKTNYAQEQLVLAGGINHLLRPAITEQPFPVKLLRDSHASVKGFDVHGPLCTSLDKLGHLPLPDDIAVDDILVFGLCGAYGFTESMPFFLCHEIASEWVWQNDKLTPVRDAEPANWYLR</sequence>
<organism evidence="7 8">
    <name type="scientific">Thalassotalea insulae</name>
    <dbReference type="NCBI Taxonomy" id="2056778"/>
    <lineage>
        <taxon>Bacteria</taxon>
        <taxon>Pseudomonadati</taxon>
        <taxon>Pseudomonadota</taxon>
        <taxon>Gammaproteobacteria</taxon>
        <taxon>Alteromonadales</taxon>
        <taxon>Colwelliaceae</taxon>
        <taxon>Thalassotalea</taxon>
    </lineage>
</organism>
<dbReference type="CDD" id="cd06810">
    <property type="entry name" value="PLPDE_III_ODC_DapDC_like"/>
    <property type="match status" value="1"/>
</dbReference>
<proteinExistence type="inferred from homology"/>
<dbReference type="InterPro" id="IPR022653">
    <property type="entry name" value="De-COase2_pyr-phos_BS"/>
</dbReference>
<feature type="domain" description="Orn/DAP/Arg decarboxylase 2 C-terminal" evidence="5">
    <location>
        <begin position="32"/>
        <end position="368"/>
    </location>
</feature>
<dbReference type="EMBL" id="BSST01000001">
    <property type="protein sequence ID" value="GLX77940.1"/>
    <property type="molecule type" value="Genomic_DNA"/>
</dbReference>
<dbReference type="InterPro" id="IPR009006">
    <property type="entry name" value="Ala_racemase/Decarboxylase_C"/>
</dbReference>
<comment type="caution">
    <text evidence="7">The sequence shown here is derived from an EMBL/GenBank/DDBJ whole genome shotgun (WGS) entry which is preliminary data.</text>
</comment>
<comment type="similarity">
    <text evidence="4">Belongs to the Orn/Lys/Arg decarboxylase class-II family.</text>
</comment>
<dbReference type="PROSITE" id="PS00879">
    <property type="entry name" value="ODR_DC_2_2"/>
    <property type="match status" value="1"/>
</dbReference>
<keyword evidence="3" id="KW-0456">Lyase</keyword>
<dbReference type="Pfam" id="PF00278">
    <property type="entry name" value="Orn_DAP_Arg_deC"/>
    <property type="match status" value="1"/>
</dbReference>
<dbReference type="PROSITE" id="PS00878">
    <property type="entry name" value="ODR_DC_2_1"/>
    <property type="match status" value="1"/>
</dbReference>
<reference evidence="7 8" key="1">
    <citation type="submission" date="2023-03" db="EMBL/GenBank/DDBJ databases">
        <title>Draft genome sequence of Thalassotalea insulae KCTC 62186T.</title>
        <authorList>
            <person name="Sawabe T."/>
        </authorList>
    </citation>
    <scope>NUCLEOTIDE SEQUENCE [LARGE SCALE GENOMIC DNA]</scope>
    <source>
        <strain evidence="7 8">KCTC 62186</strain>
    </source>
</reference>
<dbReference type="InterPro" id="IPR022657">
    <property type="entry name" value="De-COase2_CS"/>
</dbReference>
<dbReference type="InterPro" id="IPR022643">
    <property type="entry name" value="De-COase2_C"/>
</dbReference>
<dbReference type="RefSeq" id="WP_284243837.1">
    <property type="nucleotide sequence ID" value="NZ_BSST01000001.1"/>
</dbReference>
<dbReference type="Proteomes" id="UP001157186">
    <property type="component" value="Unassembled WGS sequence"/>
</dbReference>
<dbReference type="Gene3D" id="3.20.20.10">
    <property type="entry name" value="Alanine racemase"/>
    <property type="match status" value="1"/>
</dbReference>
<evidence type="ECO:0000256" key="2">
    <source>
        <dbReference type="ARBA" id="ARBA00022898"/>
    </source>
</evidence>
<accession>A0ABQ6GPM3</accession>
<keyword evidence="8" id="KW-1185">Reference proteome</keyword>
<dbReference type="PANTHER" id="PTHR43727">
    <property type="entry name" value="DIAMINOPIMELATE DECARBOXYLASE"/>
    <property type="match status" value="1"/>
</dbReference>
<gene>
    <name evidence="7" type="primary">lysA_1</name>
    <name evidence="7" type="ORF">tinsulaeT_12800</name>
</gene>
<dbReference type="InterPro" id="IPR029066">
    <property type="entry name" value="PLP-binding_barrel"/>
</dbReference>
<dbReference type="Pfam" id="PF02784">
    <property type="entry name" value="Orn_Arg_deC_N"/>
    <property type="match status" value="1"/>
</dbReference>
<evidence type="ECO:0000313" key="8">
    <source>
        <dbReference type="Proteomes" id="UP001157186"/>
    </source>
</evidence>